<dbReference type="Proteomes" id="UP001605036">
    <property type="component" value="Unassembled WGS sequence"/>
</dbReference>
<proteinExistence type="predicted"/>
<feature type="compositionally biased region" description="Basic and acidic residues" evidence="1">
    <location>
        <begin position="298"/>
        <end position="313"/>
    </location>
</feature>
<dbReference type="EMBL" id="JBHFFA010000008">
    <property type="protein sequence ID" value="KAL2608062.1"/>
    <property type="molecule type" value="Genomic_DNA"/>
</dbReference>
<reference evidence="2 3" key="1">
    <citation type="submission" date="2024-09" db="EMBL/GenBank/DDBJ databases">
        <title>Chromosome-scale assembly of Riccia fluitans.</title>
        <authorList>
            <person name="Paukszto L."/>
            <person name="Sawicki J."/>
            <person name="Karawczyk K."/>
            <person name="Piernik-Szablinska J."/>
            <person name="Szczecinska M."/>
            <person name="Mazdziarz M."/>
        </authorList>
    </citation>
    <scope>NUCLEOTIDE SEQUENCE [LARGE SCALE GENOMIC DNA]</scope>
    <source>
        <strain evidence="2">Rf_01</strain>
        <tissue evidence="2">Aerial parts of the thallus</tissue>
    </source>
</reference>
<sequence length="468" mass="52991">MTINVTLAGRAEKSHRARKKSGDQERGLTISADTPSNAKYEDRLANGVATARIYGGFSTRDPNEEFDPDHRALLSGYDPNADSNFRFAKLYFQAEIEEELRQERERAEQELREHRALTTQGTEEVRRANEETEKRRTDEAAKRLAEEEERRQAEEVAARRQAEEAAAKRRAEIARGKLPANQPSPQSRPLSPPSPPAYSPDSPPRPEETPSSPPLILPDSPHSIKRVLRLASAVLLNKVKEPSVFEGLVANREWEILRQAIHKHAGKPLPSEKDEVNEALRRSMQERGGRTEEEELEEARQRSLRDNYRKRGPEGPTPSPDGRPPDRQDGEGPSGANRQDQQSSPLRGGHASPPRVEEEDGERPSELLNAARRQLAEETQFRLTKRPRTGRSTVNVQDNSNLLEVMKWEFVGSMWHEARETERKMLLLEDLNLLQQLYEVQHIKTTELNSVADTTFLSIVKNGISCKS</sequence>
<dbReference type="AlphaFoldDB" id="A0ABD1XGI1"/>
<gene>
    <name evidence="2" type="ORF">R1flu_026635</name>
</gene>
<feature type="compositionally biased region" description="Basic and acidic residues" evidence="1">
    <location>
        <begin position="123"/>
        <end position="175"/>
    </location>
</feature>
<comment type="caution">
    <text evidence="2">The sequence shown here is derived from an EMBL/GenBank/DDBJ whole genome shotgun (WGS) entry which is preliminary data.</text>
</comment>
<feature type="region of interest" description="Disordered" evidence="1">
    <location>
        <begin position="101"/>
        <end position="220"/>
    </location>
</feature>
<accession>A0ABD1XGI1</accession>
<evidence type="ECO:0000256" key="1">
    <source>
        <dbReference type="SAM" id="MobiDB-lite"/>
    </source>
</evidence>
<keyword evidence="3" id="KW-1185">Reference proteome</keyword>
<feature type="compositionally biased region" description="Basic and acidic residues" evidence="1">
    <location>
        <begin position="10"/>
        <end position="26"/>
    </location>
</feature>
<feature type="compositionally biased region" description="Polar residues" evidence="1">
    <location>
        <begin position="336"/>
        <end position="345"/>
    </location>
</feature>
<organism evidence="2 3">
    <name type="scientific">Riccia fluitans</name>
    <dbReference type="NCBI Taxonomy" id="41844"/>
    <lineage>
        <taxon>Eukaryota</taxon>
        <taxon>Viridiplantae</taxon>
        <taxon>Streptophyta</taxon>
        <taxon>Embryophyta</taxon>
        <taxon>Marchantiophyta</taxon>
        <taxon>Marchantiopsida</taxon>
        <taxon>Marchantiidae</taxon>
        <taxon>Marchantiales</taxon>
        <taxon>Ricciaceae</taxon>
        <taxon>Riccia</taxon>
    </lineage>
</organism>
<evidence type="ECO:0000313" key="2">
    <source>
        <dbReference type="EMBL" id="KAL2608062.1"/>
    </source>
</evidence>
<feature type="compositionally biased region" description="Basic and acidic residues" evidence="1">
    <location>
        <begin position="101"/>
        <end position="116"/>
    </location>
</feature>
<feature type="region of interest" description="Disordered" evidence="1">
    <location>
        <begin position="262"/>
        <end position="365"/>
    </location>
</feature>
<feature type="compositionally biased region" description="Basic and acidic residues" evidence="1">
    <location>
        <begin position="270"/>
        <end position="291"/>
    </location>
</feature>
<evidence type="ECO:0000313" key="3">
    <source>
        <dbReference type="Proteomes" id="UP001605036"/>
    </source>
</evidence>
<feature type="compositionally biased region" description="Pro residues" evidence="1">
    <location>
        <begin position="190"/>
        <end position="203"/>
    </location>
</feature>
<feature type="region of interest" description="Disordered" evidence="1">
    <location>
        <begin position="1"/>
        <end position="31"/>
    </location>
</feature>
<protein>
    <submittedName>
        <fullName evidence="2">Uncharacterized protein</fullName>
    </submittedName>
</protein>
<name>A0ABD1XGI1_9MARC</name>